<evidence type="ECO:0000256" key="4">
    <source>
        <dbReference type="ARBA" id="ARBA00022771"/>
    </source>
</evidence>
<dbReference type="InterPro" id="IPR038718">
    <property type="entry name" value="SNF2-like_sf"/>
</dbReference>
<dbReference type="InterPro" id="IPR001841">
    <property type="entry name" value="Znf_RING"/>
</dbReference>
<evidence type="ECO:0000256" key="7">
    <source>
        <dbReference type="ARBA" id="ARBA00022833"/>
    </source>
</evidence>
<dbReference type="Gene3D" id="3.30.70.2330">
    <property type="match status" value="1"/>
</dbReference>
<dbReference type="Gene3D" id="3.30.40.10">
    <property type="entry name" value="Zinc/RING finger domain, C3HC4 (zinc finger)"/>
    <property type="match status" value="1"/>
</dbReference>
<dbReference type="Pfam" id="PF08797">
    <property type="entry name" value="HIRAN"/>
    <property type="match status" value="1"/>
</dbReference>
<dbReference type="InterPro" id="IPR000330">
    <property type="entry name" value="SNF2_N"/>
</dbReference>
<feature type="compositionally biased region" description="Basic residues" evidence="12">
    <location>
        <begin position="453"/>
        <end position="462"/>
    </location>
</feature>
<evidence type="ECO:0000256" key="5">
    <source>
        <dbReference type="ARBA" id="ARBA00022801"/>
    </source>
</evidence>
<dbReference type="Gene3D" id="3.40.50.10810">
    <property type="entry name" value="Tandem AAA-ATPase domain"/>
    <property type="match status" value="1"/>
</dbReference>
<dbReference type="GO" id="GO:0003677">
    <property type="term" value="F:DNA binding"/>
    <property type="evidence" value="ECO:0007669"/>
    <property type="project" value="InterPro"/>
</dbReference>
<dbReference type="SMART" id="SM00487">
    <property type="entry name" value="DEXDc"/>
    <property type="match status" value="1"/>
</dbReference>
<dbReference type="PANTHER" id="PTHR45626:SF17">
    <property type="entry name" value="HELICASE-LIKE TRANSCRIPTION FACTOR"/>
    <property type="match status" value="1"/>
</dbReference>
<sequence>MVRVEEDRSGRASCRECRSKISYGDVRVGVYATGDWGPYHKWHHAACYHGYKKSQPPSSFPGWSRLSAKHQSELIQQWNSRTGGLGGVSGPGRSYTGSTSQSSSALPAAPAAAAAAVVVAPPPRTVSFWSPLPLNPVAIDGSPMDEERFNDACVCYGSTFVKVVGTQYYEGVIHAGEMARLMREPHNPYDQNAIRVTNMCGAQVGHINRHSAAALAPIADDPSPVAPRLEVSVPGAAYINQYHITASLAVYGLPEHRMQTQAYLMGKGMTLHHGTGEDVTKAYDGDSSSSSSGLTVATHVQVDVQAAGQAELDALFDRMAAELDALPASHVLAGLEGRLTTTLLPHQLTGVAFMVDREAARERTAAVPSTALCPAANKTNKAAGEPAKKAAAAEKSAEKAVEKARAAEEAAKKADERAKAAKEAAMQADEVAATDAVTAEKAVEEKPTTSTRKSTRARKKRKFADEEEAGAGSPAKAAATKAAADAATAAKAAAKAATAAKAAATRAAAATSAAKAAKAAAAEAEIASAPEGSALPPLWETRVEGGKPAFFNSVTNSSTNKRPPAVQGGMLLDEMGLGKTLQVLALAAARPPPAALEPGAPVAKRVKTEGPTAAANAPLRGGTLVLCPTSVLFNWVDQAQAHFAPGVLPVYAHHGTARKRMPADIAAAGNLVVSTYGTLVAESGEGLAAIDWHRVVLDEAHIIRNTKTKTHKAVRTLRATHRWAVTGTPFVNRPEDIQALFAFLQAPPVADSEVFCRAITRPIREGNDAGLTRLRVLLRSLSLRRSKATTIAKELPPRTDEERIVALGPAARQAYDTLFAWTSRVVAALGEHVLQEYSSVLELLLRLRQVAAGGVALVPAERLAAAERVLSDSASPKSHGDGKPAVSADEARDLLRRLKAALSGSDEGGGQVSNEGDAGAGTFECCICLEVEAISEATAIRSCGHAFCNQCTRRLLQQAMSCPMCRGSLRKEDIVAYTELTAAAAAAPPPLVRAG</sequence>
<dbReference type="PANTHER" id="PTHR45626">
    <property type="entry name" value="TRANSCRIPTION TERMINATION FACTOR 2-RELATED"/>
    <property type="match status" value="1"/>
</dbReference>
<dbReference type="EMBL" id="HBHJ01019441">
    <property type="protein sequence ID" value="CAD9694581.1"/>
    <property type="molecule type" value="Transcribed_RNA"/>
</dbReference>
<evidence type="ECO:0000259" key="14">
    <source>
        <dbReference type="PROSITE" id="PS50089"/>
    </source>
</evidence>
<keyword evidence="5" id="KW-0378">Hydrolase</keyword>
<dbReference type="InterPro" id="IPR036957">
    <property type="entry name" value="Znf_PARP_sf"/>
</dbReference>
<organism evidence="16">
    <name type="scientific">Rhizochromulina marina</name>
    <dbReference type="NCBI Taxonomy" id="1034831"/>
    <lineage>
        <taxon>Eukaryota</taxon>
        <taxon>Sar</taxon>
        <taxon>Stramenopiles</taxon>
        <taxon>Ochrophyta</taxon>
        <taxon>Dictyochophyceae</taxon>
        <taxon>Rhizochromulinales</taxon>
        <taxon>Rhizochromulina</taxon>
    </lineage>
</organism>
<keyword evidence="8" id="KW-0067">ATP-binding</keyword>
<protein>
    <submittedName>
        <fullName evidence="16">Uncharacterized protein</fullName>
    </submittedName>
</protein>
<dbReference type="GO" id="GO:0008094">
    <property type="term" value="F:ATP-dependent activity, acting on DNA"/>
    <property type="evidence" value="ECO:0007669"/>
    <property type="project" value="TreeGrafter"/>
</dbReference>
<dbReference type="PROSITE" id="PS51192">
    <property type="entry name" value="HELICASE_ATP_BIND_1"/>
    <property type="match status" value="1"/>
</dbReference>
<feature type="domain" description="Helicase ATP-binding" evidence="15">
    <location>
        <begin position="560"/>
        <end position="747"/>
    </location>
</feature>
<dbReference type="SUPFAM" id="SSF57850">
    <property type="entry name" value="RING/U-box"/>
    <property type="match status" value="1"/>
</dbReference>
<evidence type="ECO:0000256" key="9">
    <source>
        <dbReference type="ARBA" id="ARBA00023242"/>
    </source>
</evidence>
<keyword evidence="11" id="KW-0175">Coiled coil</keyword>
<feature type="domain" description="RING-type" evidence="14">
    <location>
        <begin position="925"/>
        <end position="966"/>
    </location>
</feature>
<keyword evidence="7" id="KW-0862">Zinc</keyword>
<evidence type="ECO:0000259" key="15">
    <source>
        <dbReference type="PROSITE" id="PS51192"/>
    </source>
</evidence>
<dbReference type="GO" id="GO:0016818">
    <property type="term" value="F:hydrolase activity, acting on acid anhydrides, in phosphorus-containing anhydrides"/>
    <property type="evidence" value="ECO:0007669"/>
    <property type="project" value="InterPro"/>
</dbReference>
<keyword evidence="2" id="KW-0479">Metal-binding</keyword>
<dbReference type="SMART" id="SM01336">
    <property type="entry name" value="zf-PARP"/>
    <property type="match status" value="1"/>
</dbReference>
<feature type="region of interest" description="Disordered" evidence="12">
    <location>
        <begin position="432"/>
        <end position="476"/>
    </location>
</feature>
<dbReference type="PROSITE" id="PS50064">
    <property type="entry name" value="ZF_PARP_2"/>
    <property type="match status" value="1"/>
</dbReference>
<feature type="compositionally biased region" description="Low complexity" evidence="12">
    <location>
        <begin position="91"/>
        <end position="103"/>
    </location>
</feature>
<evidence type="ECO:0000256" key="1">
    <source>
        <dbReference type="ARBA" id="ARBA00004123"/>
    </source>
</evidence>
<evidence type="ECO:0000256" key="10">
    <source>
        <dbReference type="PROSITE-ProRule" id="PRU00175"/>
    </source>
</evidence>
<dbReference type="PROSITE" id="PS50089">
    <property type="entry name" value="ZF_RING_2"/>
    <property type="match status" value="1"/>
</dbReference>
<evidence type="ECO:0000313" key="16">
    <source>
        <dbReference type="EMBL" id="CAD9694581.1"/>
    </source>
</evidence>
<evidence type="ECO:0000259" key="13">
    <source>
        <dbReference type="PROSITE" id="PS50064"/>
    </source>
</evidence>
<feature type="region of interest" description="Disordered" evidence="12">
    <location>
        <begin position="80"/>
        <end position="103"/>
    </location>
</feature>
<evidence type="ECO:0000256" key="2">
    <source>
        <dbReference type="ARBA" id="ARBA00022723"/>
    </source>
</evidence>
<dbReference type="GO" id="GO:0006281">
    <property type="term" value="P:DNA repair"/>
    <property type="evidence" value="ECO:0007669"/>
    <property type="project" value="TreeGrafter"/>
</dbReference>
<dbReference type="InterPro" id="IPR001510">
    <property type="entry name" value="Znf_PARP"/>
</dbReference>
<accession>A0A7S2SCS7</accession>
<comment type="subcellular location">
    <subcellularLocation>
        <location evidence="1">Nucleus</location>
    </subcellularLocation>
</comment>
<evidence type="ECO:0000256" key="11">
    <source>
        <dbReference type="SAM" id="Coils"/>
    </source>
</evidence>
<evidence type="ECO:0000256" key="6">
    <source>
        <dbReference type="ARBA" id="ARBA00022806"/>
    </source>
</evidence>
<dbReference type="GO" id="GO:0005524">
    <property type="term" value="F:ATP binding"/>
    <property type="evidence" value="ECO:0007669"/>
    <property type="project" value="UniProtKB-KW"/>
</dbReference>
<proteinExistence type="predicted"/>
<evidence type="ECO:0000256" key="12">
    <source>
        <dbReference type="SAM" id="MobiDB-lite"/>
    </source>
</evidence>
<feature type="domain" description="PARP-type" evidence="13">
    <location>
        <begin position="2"/>
        <end position="74"/>
    </location>
</feature>
<keyword evidence="9" id="KW-0539">Nucleus</keyword>
<dbReference type="Pfam" id="PF13639">
    <property type="entry name" value="zf-RING_2"/>
    <property type="match status" value="1"/>
</dbReference>
<dbReference type="GO" id="GO:0008270">
    <property type="term" value="F:zinc ion binding"/>
    <property type="evidence" value="ECO:0007669"/>
    <property type="project" value="UniProtKB-KW"/>
</dbReference>
<dbReference type="InterPro" id="IPR014905">
    <property type="entry name" value="HIRAN"/>
</dbReference>
<dbReference type="InterPro" id="IPR014001">
    <property type="entry name" value="Helicase_ATP-bd"/>
</dbReference>
<dbReference type="InterPro" id="IPR050628">
    <property type="entry name" value="SNF2_RAD54_helicase_TF"/>
</dbReference>
<keyword evidence="3" id="KW-0547">Nucleotide-binding</keyword>
<dbReference type="Gene3D" id="3.30.1740.10">
    <property type="entry name" value="Zinc finger, PARP-type"/>
    <property type="match status" value="1"/>
</dbReference>
<dbReference type="InterPro" id="IPR013083">
    <property type="entry name" value="Znf_RING/FYVE/PHD"/>
</dbReference>
<dbReference type="InterPro" id="IPR027417">
    <property type="entry name" value="P-loop_NTPase"/>
</dbReference>
<feature type="coiled-coil region" evidence="11">
    <location>
        <begin position="390"/>
        <end position="431"/>
    </location>
</feature>
<gene>
    <name evidence="16" type="ORF">RMAR1173_LOCUS12857</name>
</gene>
<dbReference type="Pfam" id="PF00645">
    <property type="entry name" value="zf-PARP"/>
    <property type="match status" value="1"/>
</dbReference>
<keyword evidence="6" id="KW-0347">Helicase</keyword>
<dbReference type="GO" id="GO:0005634">
    <property type="term" value="C:nucleus"/>
    <property type="evidence" value="ECO:0007669"/>
    <property type="project" value="UniProtKB-SubCell"/>
</dbReference>
<name>A0A7S2SCS7_9STRA</name>
<evidence type="ECO:0000256" key="3">
    <source>
        <dbReference type="ARBA" id="ARBA00022741"/>
    </source>
</evidence>
<dbReference type="GO" id="GO:0004386">
    <property type="term" value="F:helicase activity"/>
    <property type="evidence" value="ECO:0007669"/>
    <property type="project" value="UniProtKB-KW"/>
</dbReference>
<dbReference type="SUPFAM" id="SSF57716">
    <property type="entry name" value="Glucocorticoid receptor-like (DNA-binding domain)"/>
    <property type="match status" value="1"/>
</dbReference>
<dbReference type="Pfam" id="PF00176">
    <property type="entry name" value="SNF2-rel_dom"/>
    <property type="match status" value="1"/>
</dbReference>
<dbReference type="SMART" id="SM00184">
    <property type="entry name" value="RING"/>
    <property type="match status" value="1"/>
</dbReference>
<dbReference type="SUPFAM" id="SSF52540">
    <property type="entry name" value="P-loop containing nucleoside triphosphate hydrolases"/>
    <property type="match status" value="1"/>
</dbReference>
<dbReference type="AlphaFoldDB" id="A0A7S2SCS7"/>
<keyword evidence="4 10" id="KW-0863">Zinc-finger</keyword>
<reference evidence="16" key="1">
    <citation type="submission" date="2021-01" db="EMBL/GenBank/DDBJ databases">
        <authorList>
            <person name="Corre E."/>
            <person name="Pelletier E."/>
            <person name="Niang G."/>
            <person name="Scheremetjew M."/>
            <person name="Finn R."/>
            <person name="Kale V."/>
            <person name="Holt S."/>
            <person name="Cochrane G."/>
            <person name="Meng A."/>
            <person name="Brown T."/>
            <person name="Cohen L."/>
        </authorList>
    </citation>
    <scope>NUCLEOTIDE SEQUENCE</scope>
    <source>
        <strain evidence="16">CCMP1243</strain>
    </source>
</reference>
<dbReference type="SMART" id="SM00910">
    <property type="entry name" value="HIRAN"/>
    <property type="match status" value="1"/>
</dbReference>
<evidence type="ECO:0000256" key="8">
    <source>
        <dbReference type="ARBA" id="ARBA00022840"/>
    </source>
</evidence>